<feature type="transmembrane region" description="Helical" evidence="1">
    <location>
        <begin position="49"/>
        <end position="70"/>
    </location>
</feature>
<evidence type="ECO:0000256" key="1">
    <source>
        <dbReference type="SAM" id="Phobius"/>
    </source>
</evidence>
<gene>
    <name evidence="2" type="ORF">BWY43_00003</name>
</gene>
<keyword evidence="1" id="KW-0812">Transmembrane</keyword>
<organism evidence="2">
    <name type="scientific">candidate division WS2 bacterium ADurb.Bin280</name>
    <dbReference type="NCBI Taxonomy" id="1852829"/>
    <lineage>
        <taxon>Bacteria</taxon>
        <taxon>candidate division WS2</taxon>
    </lineage>
</organism>
<name>A0A1V5SHK6_9BACT</name>
<feature type="transmembrane region" description="Helical" evidence="1">
    <location>
        <begin position="9"/>
        <end position="29"/>
    </location>
</feature>
<dbReference type="EMBL" id="MWBO01000001">
    <property type="protein sequence ID" value="OQA53472.1"/>
    <property type="molecule type" value="Genomic_DNA"/>
</dbReference>
<dbReference type="AlphaFoldDB" id="A0A1V5SHK6"/>
<protein>
    <submittedName>
        <fullName evidence="2">Uncharacterized protein</fullName>
    </submittedName>
</protein>
<proteinExistence type="predicted"/>
<accession>A0A1V5SHK6</accession>
<keyword evidence="1" id="KW-0472">Membrane</keyword>
<dbReference type="Proteomes" id="UP000485367">
    <property type="component" value="Unassembled WGS sequence"/>
</dbReference>
<comment type="caution">
    <text evidence="2">The sequence shown here is derived from an EMBL/GenBank/DDBJ whole genome shotgun (WGS) entry which is preliminary data.</text>
</comment>
<sequence length="78" mass="8750">MFEYVAKMLMGIFVAVVGVFIFWACFHPLPGIPTPLEAGAWIGHDAGTGMVAVFAIVVFVLGIWMMVDFYRCHRRQGR</sequence>
<keyword evidence="1" id="KW-1133">Transmembrane helix</keyword>
<evidence type="ECO:0000313" key="2">
    <source>
        <dbReference type="EMBL" id="OQA53472.1"/>
    </source>
</evidence>
<reference evidence="2" key="1">
    <citation type="submission" date="2017-02" db="EMBL/GenBank/DDBJ databases">
        <title>Delving into the versatile metabolic prowess of the omnipresent phylum Bacteroidetes.</title>
        <authorList>
            <person name="Nobu M.K."/>
            <person name="Mei R."/>
            <person name="Narihiro T."/>
            <person name="Kuroda K."/>
            <person name="Liu W.-T."/>
        </authorList>
    </citation>
    <scope>NUCLEOTIDE SEQUENCE</scope>
    <source>
        <strain evidence="2">ADurb.Bin280</strain>
    </source>
</reference>